<dbReference type="EMBL" id="JBHSPR010000018">
    <property type="protein sequence ID" value="MFC6019201.1"/>
    <property type="molecule type" value="Genomic_DNA"/>
</dbReference>
<name>A0ABW1KD74_9ACTN</name>
<keyword evidence="2" id="KW-1133">Transmembrane helix</keyword>
<evidence type="ECO:0000313" key="3">
    <source>
        <dbReference type="EMBL" id="MFC6019201.1"/>
    </source>
</evidence>
<keyword evidence="4" id="KW-1185">Reference proteome</keyword>
<feature type="region of interest" description="Disordered" evidence="1">
    <location>
        <begin position="311"/>
        <end position="462"/>
    </location>
</feature>
<evidence type="ECO:0000256" key="2">
    <source>
        <dbReference type="SAM" id="Phobius"/>
    </source>
</evidence>
<comment type="caution">
    <text evidence="3">The sequence shown here is derived from an EMBL/GenBank/DDBJ whole genome shotgun (WGS) entry which is preliminary data.</text>
</comment>
<dbReference type="Proteomes" id="UP001596203">
    <property type="component" value="Unassembled WGS sequence"/>
</dbReference>
<feature type="transmembrane region" description="Helical" evidence="2">
    <location>
        <begin position="214"/>
        <end position="234"/>
    </location>
</feature>
<feature type="transmembrane region" description="Helical" evidence="2">
    <location>
        <begin position="163"/>
        <end position="183"/>
    </location>
</feature>
<feature type="transmembrane region" description="Helical" evidence="2">
    <location>
        <begin position="46"/>
        <end position="70"/>
    </location>
</feature>
<accession>A0ABW1KD74</accession>
<gene>
    <name evidence="3" type="ORF">ACFP2T_23700</name>
</gene>
<feature type="compositionally biased region" description="Basic residues" evidence="1">
    <location>
        <begin position="453"/>
        <end position="462"/>
    </location>
</feature>
<feature type="compositionally biased region" description="Basic and acidic residues" evidence="1">
    <location>
        <begin position="393"/>
        <end position="409"/>
    </location>
</feature>
<feature type="transmembrane region" description="Helical" evidence="2">
    <location>
        <begin position="138"/>
        <end position="156"/>
    </location>
</feature>
<sequence>MAVRGWGGSVATAIGVAAGAGAAQLGLGYGLGIIAWMPSSDGTSEAAWVASLTWAAWIAATSTVAGAICAHRLSGAGRTPKPTVAGGPATESPPSLASGLWRAALAVSSAIGGLVTVVLVAVPARAAVRADTASPQTVAAGYAVIGVMIGLLVAIWATSSPAVASNVLGTVGWLWALAVIAVIDGVLSGRGLTSAQLGVWQLTSDSGRFWFRDYFYWPGAALSLGSALLIGIFAARAAARRPAARVGAAISGISGPLLVAVAYFFAAPRLVGIRPEQVSAHLMAPYAVVAGLAGSALVAALAQRAEARAQEAESRATRSESVGPDVEVPATGAGAAEAGSETSGGVPGGSGRPPRLPAQPTGGSWRTSADDDPFPSGRADGPTDLPGSDESDPLGRTDGRPDPLGRASDEVDSSSGADGERADEPSEGSTDETSPAGGKAAGEKAGDGTAKGRLGRFGRRSR</sequence>
<dbReference type="RefSeq" id="WP_377425011.1">
    <property type="nucleotide sequence ID" value="NZ_JBHSPR010000018.1"/>
</dbReference>
<organism evidence="3 4">
    <name type="scientific">Plantactinospora solaniradicis</name>
    <dbReference type="NCBI Taxonomy" id="1723736"/>
    <lineage>
        <taxon>Bacteria</taxon>
        <taxon>Bacillati</taxon>
        <taxon>Actinomycetota</taxon>
        <taxon>Actinomycetes</taxon>
        <taxon>Micromonosporales</taxon>
        <taxon>Micromonosporaceae</taxon>
        <taxon>Plantactinospora</taxon>
    </lineage>
</organism>
<feature type="transmembrane region" description="Helical" evidence="2">
    <location>
        <begin position="103"/>
        <end position="126"/>
    </location>
</feature>
<feature type="transmembrane region" description="Helical" evidence="2">
    <location>
        <begin position="278"/>
        <end position="302"/>
    </location>
</feature>
<feature type="compositionally biased region" description="Low complexity" evidence="1">
    <location>
        <begin position="330"/>
        <end position="344"/>
    </location>
</feature>
<evidence type="ECO:0000256" key="1">
    <source>
        <dbReference type="SAM" id="MobiDB-lite"/>
    </source>
</evidence>
<reference evidence="4" key="1">
    <citation type="journal article" date="2019" name="Int. J. Syst. Evol. Microbiol.">
        <title>The Global Catalogue of Microorganisms (GCM) 10K type strain sequencing project: providing services to taxonomists for standard genome sequencing and annotation.</title>
        <authorList>
            <consortium name="The Broad Institute Genomics Platform"/>
            <consortium name="The Broad Institute Genome Sequencing Center for Infectious Disease"/>
            <person name="Wu L."/>
            <person name="Ma J."/>
        </authorList>
    </citation>
    <scope>NUCLEOTIDE SEQUENCE [LARGE SCALE GENOMIC DNA]</scope>
    <source>
        <strain evidence="4">ZS-35-S2</strain>
    </source>
</reference>
<keyword evidence="2" id="KW-0472">Membrane</keyword>
<feature type="transmembrane region" description="Helical" evidence="2">
    <location>
        <begin position="246"/>
        <end position="266"/>
    </location>
</feature>
<proteinExistence type="predicted"/>
<protein>
    <submittedName>
        <fullName evidence="3">Uncharacterized protein</fullName>
    </submittedName>
</protein>
<evidence type="ECO:0000313" key="4">
    <source>
        <dbReference type="Proteomes" id="UP001596203"/>
    </source>
</evidence>
<keyword evidence="2" id="KW-0812">Transmembrane</keyword>